<evidence type="ECO:0000256" key="2">
    <source>
        <dbReference type="SAM" id="MobiDB-lite"/>
    </source>
</evidence>
<dbReference type="AlphaFoldDB" id="A0A1J1DPV5"/>
<evidence type="ECO:0000313" key="3">
    <source>
        <dbReference type="EMBL" id="BAV91873.1"/>
    </source>
</evidence>
<feature type="compositionally biased region" description="Low complexity" evidence="2">
    <location>
        <begin position="204"/>
        <end position="214"/>
    </location>
</feature>
<dbReference type="Proteomes" id="UP000242645">
    <property type="component" value="Chromosome"/>
</dbReference>
<keyword evidence="4" id="KW-1185">Reference proteome</keyword>
<dbReference type="Gene3D" id="1.20.1270.70">
    <property type="entry name" value="Designed single chain three-helix bundle"/>
    <property type="match status" value="1"/>
</dbReference>
<dbReference type="OrthoDB" id="5456515at2"/>
<organism evidence="3 4">
    <name type="scientific">Candidatus Desulfovibrio trichonymphae</name>
    <dbReference type="NCBI Taxonomy" id="1725232"/>
    <lineage>
        <taxon>Bacteria</taxon>
        <taxon>Pseudomonadati</taxon>
        <taxon>Thermodesulfobacteriota</taxon>
        <taxon>Desulfovibrionia</taxon>
        <taxon>Desulfovibrionales</taxon>
        <taxon>Desulfovibrionaceae</taxon>
        <taxon>Desulfovibrio</taxon>
    </lineage>
</organism>
<evidence type="ECO:0000313" key="4">
    <source>
        <dbReference type="Proteomes" id="UP000242645"/>
    </source>
</evidence>
<dbReference type="KEGG" id="dtr:RSDT_0361"/>
<dbReference type="RefSeq" id="WP_096399401.1">
    <property type="nucleotide sequence ID" value="NZ_AP017368.1"/>
</dbReference>
<keyword evidence="1" id="KW-0175">Coiled coil</keyword>
<feature type="region of interest" description="Disordered" evidence="2">
    <location>
        <begin position="204"/>
        <end position="223"/>
    </location>
</feature>
<protein>
    <submittedName>
        <fullName evidence="3">Uncharacterized protein</fullName>
    </submittedName>
</protein>
<accession>A0A1J1DPV5</accession>
<reference evidence="3 4" key="1">
    <citation type="journal article" date="2017" name="ISME J.">
        <title>Genome of 'Ca. Desulfovibrio trichonymphae', an H2-oxidizing bacterium in a tripartite symbiotic system within a protist cell in the termite gut.</title>
        <authorList>
            <person name="Kuwahara H."/>
            <person name="Yuki M."/>
            <person name="Izawa K."/>
            <person name="Ohkuma M."/>
            <person name="Hongoh Y."/>
        </authorList>
    </citation>
    <scope>NUCLEOTIDE SEQUENCE [LARGE SCALE GENOMIC DNA]</scope>
    <source>
        <strain evidence="3 4">Rs-N31</strain>
    </source>
</reference>
<proteinExistence type="predicted"/>
<name>A0A1J1DPV5_9BACT</name>
<evidence type="ECO:0000256" key="1">
    <source>
        <dbReference type="SAM" id="Coils"/>
    </source>
</evidence>
<gene>
    <name evidence="3" type="ORF">RSDT_0361</name>
</gene>
<dbReference type="EMBL" id="AP017368">
    <property type="protein sequence ID" value="BAV91873.1"/>
    <property type="molecule type" value="Genomic_DNA"/>
</dbReference>
<sequence>MSDTDRKVFPLESVLALIVGKEGVNIKGVAGYVAGRSVACDSCAKAVGQFAAAWLARWYPGFLKLEWKEDMSWDAFVSRGKNALGDNVSLTPMDGRTKAMADQVLDYLEESFSSLQTQTAAVAALEERVGALEPAEARAGELQKKCDELEARIKVMNTDMGGMRKQVAEFQGKLAVSHDELMQNIKDAIKDGLKGFVTAGAPRADAGASAPEAENSVPDDFGFGTSGANSDGFGF</sequence>
<feature type="coiled-coil region" evidence="1">
    <location>
        <begin position="132"/>
        <end position="159"/>
    </location>
</feature>